<reference evidence="2" key="2">
    <citation type="journal article" date="2021" name="PeerJ">
        <title>Extensive microbial diversity within the chicken gut microbiome revealed by metagenomics and culture.</title>
        <authorList>
            <person name="Gilroy R."/>
            <person name="Ravi A."/>
            <person name="Getino M."/>
            <person name="Pursley I."/>
            <person name="Horton D.L."/>
            <person name="Alikhan N.F."/>
            <person name="Baker D."/>
            <person name="Gharbi K."/>
            <person name="Hall N."/>
            <person name="Watson M."/>
            <person name="Adriaenssens E.M."/>
            <person name="Foster-Nyarko E."/>
            <person name="Jarju S."/>
            <person name="Secka A."/>
            <person name="Antonio M."/>
            <person name="Oren A."/>
            <person name="Chaudhuri R.R."/>
            <person name="La Ragione R."/>
            <person name="Hildebrand F."/>
            <person name="Pallen M.J."/>
        </authorList>
    </citation>
    <scope>NUCLEOTIDE SEQUENCE</scope>
    <source>
        <strain evidence="2">CHK195-4489</strain>
    </source>
</reference>
<dbReference type="EMBL" id="DVMM01000005">
    <property type="protein sequence ID" value="HIU28716.1"/>
    <property type="molecule type" value="Genomic_DNA"/>
</dbReference>
<dbReference type="PANTHER" id="PTHR43465:SF2">
    <property type="entry name" value="DUF1680 DOMAIN PROTEIN (AFU_ORTHOLOGUE AFUA_1G08910)"/>
    <property type="match status" value="1"/>
</dbReference>
<dbReference type="Gene3D" id="1.50.10.20">
    <property type="match status" value="1"/>
</dbReference>
<organism evidence="2 3">
    <name type="scientific">Candidatus Egerieisoma faecipullorum</name>
    <dbReference type="NCBI Taxonomy" id="2840963"/>
    <lineage>
        <taxon>Bacteria</taxon>
        <taxon>Bacillati</taxon>
        <taxon>Bacillota</taxon>
        <taxon>Clostridia</taxon>
        <taxon>Eubacteriales</taxon>
        <taxon>Clostridiaceae</taxon>
        <taxon>Clostridiaceae incertae sedis</taxon>
        <taxon>Candidatus Egerieisoma</taxon>
    </lineage>
</organism>
<feature type="domain" description="Non-reducing end beta-L-arabinofuranosidase-like GH127 catalytic" evidence="1">
    <location>
        <begin position="54"/>
        <end position="350"/>
    </location>
</feature>
<dbReference type="PANTHER" id="PTHR43465">
    <property type="entry name" value="DUF1680 DOMAIN PROTEIN (AFU_ORTHOLOGUE AFUA_1G08910)"/>
    <property type="match status" value="1"/>
</dbReference>
<sequence>MDSVFFKQIRIAGYAGELAENVISNWLLGLRESNPAILDMFHERDLKPYRDLLPWSGEFAGKYMIGAYYIYKLTLNKKLYLYMQKFIDELITCIAEDGYIGCFQKECHLTGAYSQTPESRGSTWDAWSHYYIMYGLFLWSELYRCDQLMQAVCKIAGCFTSRFYTQSKGSRILDMGSAEMNLAPLHIFALLYGKTKNKEYLDFALKIMEDVATEEGGNYIFYASNGSEYYQFPNNRWEGLLIIRGIYELGSIQQNEAYSKTAEHIFYSIMKNDIHNTGAFSTDEQAIGTPFVNGGIELCGVIAYNAFAADVLKRTKDVSIADLLEQAHYNAILGSFSPTGRWFASNTPMEGLKLSSCQSLVFQSRPGSPELNSSSSIAPQGIGLLSEWMVMKEEDTLYLNYYGGFEGTLEDGTHIKIDGDYACAGNVSASVSSESIKKVALRIPGWASAAEVVFEGRHYAADAGKYFILEASFSGQGIQIAFHTKVRLLKGELECSGKYSVYFGPVLYGADVTNNPAIDLNKIPPMNMAEMLACRPGRSENGGLFIKLSNGLKLCDFAHLGITGSLYKTWFKIKNKI</sequence>
<gene>
    <name evidence="2" type="ORF">IAD50_00285</name>
</gene>
<dbReference type="GO" id="GO:0016787">
    <property type="term" value="F:hydrolase activity"/>
    <property type="evidence" value="ECO:0007669"/>
    <property type="project" value="UniProtKB-KW"/>
</dbReference>
<keyword evidence="2" id="KW-0378">Hydrolase</keyword>
<comment type="caution">
    <text evidence="2">The sequence shown here is derived from an EMBL/GenBank/DDBJ whole genome shotgun (WGS) entry which is preliminary data.</text>
</comment>
<dbReference type="InterPro" id="IPR008928">
    <property type="entry name" value="6-hairpin_glycosidase_sf"/>
</dbReference>
<name>A0A9D1L9C5_9CLOT</name>
<dbReference type="InterPro" id="IPR012878">
    <property type="entry name" value="Beta-AFase-like_GH127_cat"/>
</dbReference>
<dbReference type="Proteomes" id="UP000824089">
    <property type="component" value="Unassembled WGS sequence"/>
</dbReference>
<dbReference type="GO" id="GO:0005975">
    <property type="term" value="P:carbohydrate metabolic process"/>
    <property type="evidence" value="ECO:0007669"/>
    <property type="project" value="InterPro"/>
</dbReference>
<dbReference type="AlphaFoldDB" id="A0A9D1L9C5"/>
<evidence type="ECO:0000313" key="2">
    <source>
        <dbReference type="EMBL" id="HIU28716.1"/>
    </source>
</evidence>
<accession>A0A9D1L9C5</accession>
<protein>
    <submittedName>
        <fullName evidence="2">Glycoside hydrolase family 127 protein</fullName>
    </submittedName>
</protein>
<dbReference type="InterPro" id="IPR049174">
    <property type="entry name" value="Beta-AFase-like"/>
</dbReference>
<proteinExistence type="predicted"/>
<evidence type="ECO:0000313" key="3">
    <source>
        <dbReference type="Proteomes" id="UP000824089"/>
    </source>
</evidence>
<dbReference type="Pfam" id="PF07944">
    <property type="entry name" value="Beta-AFase-like_GH127_cat"/>
    <property type="match status" value="1"/>
</dbReference>
<reference evidence="2" key="1">
    <citation type="submission" date="2020-10" db="EMBL/GenBank/DDBJ databases">
        <authorList>
            <person name="Gilroy R."/>
        </authorList>
    </citation>
    <scope>NUCLEOTIDE SEQUENCE</scope>
    <source>
        <strain evidence="2">CHK195-4489</strain>
    </source>
</reference>
<evidence type="ECO:0000259" key="1">
    <source>
        <dbReference type="Pfam" id="PF07944"/>
    </source>
</evidence>
<dbReference type="SUPFAM" id="SSF48208">
    <property type="entry name" value="Six-hairpin glycosidases"/>
    <property type="match status" value="1"/>
</dbReference>